<dbReference type="KEGG" id="tpi:TREPR_3244"/>
<accession>F5YKX3</accession>
<dbReference type="EMBL" id="CP001843">
    <property type="protein sequence ID" value="AEF86748.1"/>
    <property type="molecule type" value="Genomic_DNA"/>
</dbReference>
<protein>
    <submittedName>
        <fullName evidence="1">Uncharacterized protein</fullName>
    </submittedName>
</protein>
<sequence length="43" mass="5263">MPPPTITIRMYGPLHYHRIQEFYDNVKDRYPAPRMIGARRFTR</sequence>
<organism evidence="1 2">
    <name type="scientific">Treponema primitia (strain ATCC BAA-887 / DSM 12427 / ZAS-2)</name>
    <dbReference type="NCBI Taxonomy" id="545694"/>
    <lineage>
        <taxon>Bacteria</taxon>
        <taxon>Pseudomonadati</taxon>
        <taxon>Spirochaetota</taxon>
        <taxon>Spirochaetia</taxon>
        <taxon>Spirochaetales</taxon>
        <taxon>Treponemataceae</taxon>
        <taxon>Treponema</taxon>
    </lineage>
</organism>
<evidence type="ECO:0000313" key="1">
    <source>
        <dbReference type="EMBL" id="AEF86748.1"/>
    </source>
</evidence>
<gene>
    <name evidence="1" type="ordered locus">TREPR_3244</name>
</gene>
<reference evidence="2" key="1">
    <citation type="submission" date="2009-12" db="EMBL/GenBank/DDBJ databases">
        <title>Complete sequence of Treponema primitia strain ZAS-2.</title>
        <authorList>
            <person name="Tetu S.G."/>
            <person name="Matson E."/>
            <person name="Ren Q."/>
            <person name="Seshadri R."/>
            <person name="Elbourne L."/>
            <person name="Hassan K.A."/>
            <person name="Durkin A."/>
            <person name="Radune D."/>
            <person name="Mohamoud Y."/>
            <person name="Shay R."/>
            <person name="Jin S."/>
            <person name="Zhang X."/>
            <person name="Lucey K."/>
            <person name="Ballor N.R."/>
            <person name="Ottesen E."/>
            <person name="Rosenthal R."/>
            <person name="Allen A."/>
            <person name="Leadbetter J.R."/>
            <person name="Paulsen I.T."/>
        </authorList>
    </citation>
    <scope>NUCLEOTIDE SEQUENCE [LARGE SCALE GENOMIC DNA]</scope>
    <source>
        <strain evidence="2">ATCC BAA-887 / DSM 12427 / ZAS-2</strain>
    </source>
</reference>
<keyword evidence="2" id="KW-1185">Reference proteome</keyword>
<dbReference type="HOGENOM" id="CLU_3241059_0_0_12"/>
<name>F5YKX3_TREPZ</name>
<dbReference type="Proteomes" id="UP000009223">
    <property type="component" value="Chromosome"/>
</dbReference>
<dbReference type="AlphaFoldDB" id="F5YKX3"/>
<evidence type="ECO:0000313" key="2">
    <source>
        <dbReference type="Proteomes" id="UP000009223"/>
    </source>
</evidence>
<reference evidence="1 2" key="2">
    <citation type="journal article" date="2011" name="ISME J.">
        <title>RNA-seq reveals cooperative metabolic interactions between two termite-gut spirochete species in co-culture.</title>
        <authorList>
            <person name="Rosenthal A.Z."/>
            <person name="Matson E.G."/>
            <person name="Eldar A."/>
            <person name="Leadbetter J.R."/>
        </authorList>
    </citation>
    <scope>NUCLEOTIDE SEQUENCE [LARGE SCALE GENOMIC DNA]</scope>
    <source>
        <strain evidence="2">ATCC BAA-887 / DSM 12427 / ZAS-2</strain>
    </source>
</reference>
<proteinExistence type="predicted"/>